<sequence length="623" mass="69326">MNPQLLDYYNRELNYLREMGAEFAERYPKVAGRLGMSGIDVTDPYIERLMEGFAFLTSRVQLKMDAEFPRFTEQLLEMIYPNYLAPTPSMAIVEFQPDHMKGKISSGFSIPRGSLIENQAMKSKGVSCKYRTAHDVTLLPLQLREVSLGSIPANLPVSAASLAQRGAVRALRIRLQTTGNIPLHQLDMAELRFHLSGADLPASGLMALLMAHCVGVLYRSPDNAQHLLLEADALHQQGFAAEEALLPDDHRNFSGYRLLQEYFAFPARFLFFRTSGLQPLVKQLRGATEMEIVLLLDKADDDLESVVDVSHLALHCTPAINLFPRVAERIPLTEGRNDYHLVVDNTNPLDYEVFSVSRLYGSGQALHQEQVFRPFWHSFGSDQGNYGAYFSQRREPRALSDQAKIFGTRTAYSGSELFVTLVDEQQSPWSDDVQYVMADVLCTNRDLPLLLKQQGMDQFTLPTSAPVLGIHLRKGPTAPRPALAAGATSWRLISQLQLNYLSLMESEGDQGAASLRQLLGLYADTAEAATSRQIEGVRHCELRPVFRRVPEPGPIVFARGIAITLTLDEQAFGGASPWLLGSVLATLFSRMVAINTFTELTLNSSQSGEIGYWPAQMGKRSLL</sequence>
<gene>
    <name evidence="1" type="ORF">QU24_21965</name>
</gene>
<dbReference type="AlphaFoldDB" id="A0A0B1QYS8"/>
<dbReference type="EMBL" id="JTJJ01000098">
    <property type="protein sequence ID" value="KHJ65943.1"/>
    <property type="molecule type" value="Genomic_DNA"/>
</dbReference>
<dbReference type="RefSeq" id="WP_039335551.1">
    <property type="nucleotide sequence ID" value="NZ_JTJJ01000098.1"/>
</dbReference>
<dbReference type="NCBIfam" id="TIGR03359">
    <property type="entry name" value="VI_chp_6"/>
    <property type="match status" value="1"/>
</dbReference>
<organism evidence="1 2">
    <name type="scientific">Pantoea rodasii</name>
    <dbReference type="NCBI Taxonomy" id="1076549"/>
    <lineage>
        <taxon>Bacteria</taxon>
        <taxon>Pseudomonadati</taxon>
        <taxon>Pseudomonadota</taxon>
        <taxon>Gammaproteobacteria</taxon>
        <taxon>Enterobacterales</taxon>
        <taxon>Erwiniaceae</taxon>
        <taxon>Pantoea</taxon>
    </lineage>
</organism>
<dbReference type="PIRSF" id="PIRSF028304">
    <property type="entry name" value="UCP028304"/>
    <property type="match status" value="1"/>
</dbReference>
<protein>
    <submittedName>
        <fullName evidence="1">Type VI secretion system protein ImpG</fullName>
    </submittedName>
</protein>
<comment type="caution">
    <text evidence="1">The sequence shown here is derived from an EMBL/GenBank/DDBJ whole genome shotgun (WGS) entry which is preliminary data.</text>
</comment>
<dbReference type="InterPro" id="IPR010272">
    <property type="entry name" value="T6SS_TssF"/>
</dbReference>
<evidence type="ECO:0000313" key="1">
    <source>
        <dbReference type="EMBL" id="KHJ65943.1"/>
    </source>
</evidence>
<accession>A0A0B1QYS8</accession>
<dbReference type="PANTHER" id="PTHR35370">
    <property type="entry name" value="CYTOPLASMIC PROTEIN-RELATED-RELATED"/>
    <property type="match status" value="1"/>
</dbReference>
<dbReference type="PANTHER" id="PTHR35370:SF1">
    <property type="entry name" value="TYPE VI SECRETION SYSTEM COMPONENT TSSF1"/>
    <property type="match status" value="1"/>
</dbReference>
<dbReference type="Pfam" id="PF05947">
    <property type="entry name" value="T6SS_TssF"/>
    <property type="match status" value="1"/>
</dbReference>
<dbReference type="Proteomes" id="UP000030853">
    <property type="component" value="Unassembled WGS sequence"/>
</dbReference>
<evidence type="ECO:0000313" key="2">
    <source>
        <dbReference type="Proteomes" id="UP000030853"/>
    </source>
</evidence>
<reference evidence="1 2" key="1">
    <citation type="submission" date="2014-11" db="EMBL/GenBank/DDBJ databases">
        <title>Genome sequencing of Pantoea rodasii ND03.</title>
        <authorList>
            <person name="Muhamad Yunos N.Y."/>
            <person name="Chan K.-G."/>
        </authorList>
    </citation>
    <scope>NUCLEOTIDE SEQUENCE [LARGE SCALE GENOMIC DNA]</scope>
    <source>
        <strain evidence="1 2">ND03</strain>
    </source>
</reference>
<proteinExistence type="predicted"/>
<name>A0A0B1QYS8_9GAMM</name>